<organism evidence="1 2">
    <name type="scientific">Lunasporangiospora selenospora</name>
    <dbReference type="NCBI Taxonomy" id="979761"/>
    <lineage>
        <taxon>Eukaryota</taxon>
        <taxon>Fungi</taxon>
        <taxon>Fungi incertae sedis</taxon>
        <taxon>Mucoromycota</taxon>
        <taxon>Mortierellomycotina</taxon>
        <taxon>Mortierellomycetes</taxon>
        <taxon>Mortierellales</taxon>
        <taxon>Mortierellaceae</taxon>
        <taxon>Lunasporangiospora</taxon>
    </lineage>
</organism>
<reference evidence="1" key="1">
    <citation type="journal article" date="2020" name="Fungal Divers.">
        <title>Resolving the Mortierellaceae phylogeny through synthesis of multi-gene phylogenetics and phylogenomics.</title>
        <authorList>
            <person name="Vandepol N."/>
            <person name="Liber J."/>
            <person name="Desiro A."/>
            <person name="Na H."/>
            <person name="Kennedy M."/>
            <person name="Barry K."/>
            <person name="Grigoriev I.V."/>
            <person name="Miller A.N."/>
            <person name="O'Donnell K."/>
            <person name="Stajich J.E."/>
            <person name="Bonito G."/>
        </authorList>
    </citation>
    <scope>NUCLEOTIDE SEQUENCE</scope>
    <source>
        <strain evidence="1">KOD1015</strain>
    </source>
</reference>
<evidence type="ECO:0000313" key="1">
    <source>
        <dbReference type="EMBL" id="KAF9579283.1"/>
    </source>
</evidence>
<protein>
    <submittedName>
        <fullName evidence="1">Uncharacterized protein</fullName>
    </submittedName>
</protein>
<comment type="caution">
    <text evidence="1">The sequence shown here is derived from an EMBL/GenBank/DDBJ whole genome shotgun (WGS) entry which is preliminary data.</text>
</comment>
<gene>
    <name evidence="1" type="ORF">BGW38_004517</name>
</gene>
<dbReference type="AlphaFoldDB" id="A0A9P6FPQ2"/>
<dbReference type="OrthoDB" id="2358184at2759"/>
<dbReference type="Proteomes" id="UP000780801">
    <property type="component" value="Unassembled WGS sequence"/>
</dbReference>
<accession>A0A9P6FPQ2</accession>
<feature type="non-terminal residue" evidence="1">
    <location>
        <position position="1"/>
    </location>
</feature>
<evidence type="ECO:0000313" key="2">
    <source>
        <dbReference type="Proteomes" id="UP000780801"/>
    </source>
</evidence>
<name>A0A9P6FPQ2_9FUNG</name>
<proteinExistence type="predicted"/>
<keyword evidence="2" id="KW-1185">Reference proteome</keyword>
<dbReference type="EMBL" id="JAABOA010002889">
    <property type="protein sequence ID" value="KAF9579283.1"/>
    <property type="molecule type" value="Genomic_DNA"/>
</dbReference>
<sequence>HRPMHPQDEPLPSVSSDVLQTIYDRLEAQDCRLEAQDRELDELRANASLGDPHVYQKARTTTLTPYHELLDHYPAAGKMQFFEAALPKDHKVFTVVDHNM</sequence>